<comment type="caution">
    <text evidence="4">The sequence shown here is derived from an EMBL/GenBank/DDBJ whole genome shotgun (WGS) entry which is preliminary data.</text>
</comment>
<keyword evidence="1" id="KW-0378">Hydrolase</keyword>
<dbReference type="PANTHER" id="PTHR43156:SF2">
    <property type="entry name" value="STAGE II SPORULATION PROTEIN E"/>
    <property type="match status" value="1"/>
</dbReference>
<feature type="transmembrane region" description="Helical" evidence="2">
    <location>
        <begin position="12"/>
        <end position="31"/>
    </location>
</feature>
<dbReference type="EMBL" id="RQGD01000014">
    <property type="protein sequence ID" value="TGL61924.1"/>
    <property type="molecule type" value="Genomic_DNA"/>
</dbReference>
<dbReference type="AlphaFoldDB" id="A0A4R9KAU1"/>
<evidence type="ECO:0000313" key="5">
    <source>
        <dbReference type="Proteomes" id="UP000297693"/>
    </source>
</evidence>
<sequence>MINKLKGIQYSIYGIALSFPFILFCTILESYLKIRSISFENLIYTQSISPLLWLIDTSPIALGFFGWLIDLNQKKNRLITIKLEEANLTFKREVIKGKAIENHLRDMIDMYQSDLKSAKLIQEFSLPDIPKMPEARIAYRYQPLFSIGGDFLSIIKLENGELSLLIGDVVGHGISAALITSLVRVLSNKTCRNFGTEPKKYLENLNEEVITYLPDDYYFTALYACLKFNKSGVSFRFSRGGHPYPFFYLQEQKQTKIGELVGIPLGLMAEAEYSELDVDLVTGDRAYLITDGLLEVRNKEGKLLGVPGVIDIITEVNQQSLTLEESLDLILDQVKSYSDEKAFIDDTLILGIEIL</sequence>
<feature type="transmembrane region" description="Helical" evidence="2">
    <location>
        <begin position="51"/>
        <end position="69"/>
    </location>
</feature>
<organism evidence="4 5">
    <name type="scientific">Leptospira ognonensis</name>
    <dbReference type="NCBI Taxonomy" id="2484945"/>
    <lineage>
        <taxon>Bacteria</taxon>
        <taxon>Pseudomonadati</taxon>
        <taxon>Spirochaetota</taxon>
        <taxon>Spirochaetia</taxon>
        <taxon>Leptospirales</taxon>
        <taxon>Leptospiraceae</taxon>
        <taxon>Leptospira</taxon>
    </lineage>
</organism>
<keyword evidence="2" id="KW-0472">Membrane</keyword>
<dbReference type="Gene3D" id="3.60.40.10">
    <property type="entry name" value="PPM-type phosphatase domain"/>
    <property type="match status" value="1"/>
</dbReference>
<dbReference type="Proteomes" id="UP000297693">
    <property type="component" value="Unassembled WGS sequence"/>
</dbReference>
<dbReference type="Pfam" id="PF07228">
    <property type="entry name" value="SpoIIE"/>
    <property type="match status" value="1"/>
</dbReference>
<dbReference type="OrthoDB" id="9763484at2"/>
<reference evidence="4" key="1">
    <citation type="journal article" date="2019" name="PLoS Negl. Trop. Dis.">
        <title>Revisiting the worldwide diversity of Leptospira species in the environment.</title>
        <authorList>
            <person name="Vincent A.T."/>
            <person name="Schiettekatte O."/>
            <person name="Bourhy P."/>
            <person name="Veyrier F.J."/>
            <person name="Picardeau M."/>
        </authorList>
    </citation>
    <scope>NUCLEOTIDE SEQUENCE [LARGE SCALE GENOMIC DNA]</scope>
    <source>
        <strain evidence="4">201702476</strain>
    </source>
</reference>
<keyword evidence="2" id="KW-1133">Transmembrane helix</keyword>
<gene>
    <name evidence="4" type="ORF">EHQ58_04780</name>
</gene>
<feature type="domain" description="PPM-type phosphatase" evidence="3">
    <location>
        <begin position="132"/>
        <end position="354"/>
    </location>
</feature>
<keyword evidence="2" id="KW-0812">Transmembrane</keyword>
<dbReference type="GO" id="GO:0016791">
    <property type="term" value="F:phosphatase activity"/>
    <property type="evidence" value="ECO:0007669"/>
    <property type="project" value="TreeGrafter"/>
</dbReference>
<dbReference type="SMART" id="SM00331">
    <property type="entry name" value="PP2C_SIG"/>
    <property type="match status" value="1"/>
</dbReference>
<proteinExistence type="predicted"/>
<dbReference type="InterPro" id="IPR001932">
    <property type="entry name" value="PPM-type_phosphatase-like_dom"/>
</dbReference>
<name>A0A4R9KAU1_9LEPT</name>
<dbReference type="PANTHER" id="PTHR43156">
    <property type="entry name" value="STAGE II SPORULATION PROTEIN E-RELATED"/>
    <property type="match status" value="1"/>
</dbReference>
<evidence type="ECO:0000256" key="2">
    <source>
        <dbReference type="SAM" id="Phobius"/>
    </source>
</evidence>
<evidence type="ECO:0000259" key="3">
    <source>
        <dbReference type="SMART" id="SM00331"/>
    </source>
</evidence>
<dbReference type="InterPro" id="IPR036457">
    <property type="entry name" value="PPM-type-like_dom_sf"/>
</dbReference>
<protein>
    <submittedName>
        <fullName evidence="4">Serine/threonine-protein phosphatase</fullName>
    </submittedName>
</protein>
<evidence type="ECO:0000256" key="1">
    <source>
        <dbReference type="ARBA" id="ARBA00022801"/>
    </source>
</evidence>
<keyword evidence="5" id="KW-1185">Reference proteome</keyword>
<accession>A0A4R9KAU1</accession>
<dbReference type="RefSeq" id="WP_135622676.1">
    <property type="nucleotide sequence ID" value="NZ_RQGD01000014.1"/>
</dbReference>
<dbReference type="InterPro" id="IPR052016">
    <property type="entry name" value="Bact_Sigma-Reg"/>
</dbReference>
<evidence type="ECO:0000313" key="4">
    <source>
        <dbReference type="EMBL" id="TGL61924.1"/>
    </source>
</evidence>